<dbReference type="InterPro" id="IPR001574">
    <property type="entry name" value="Ribosome_inactivat_prot"/>
</dbReference>
<protein>
    <submittedName>
        <fullName evidence="1">Uncharacterized protein</fullName>
    </submittedName>
</protein>
<dbReference type="Proteomes" id="UP001473424">
    <property type="component" value="Chromosome"/>
</dbReference>
<dbReference type="Gene3D" id="3.40.420.10">
    <property type="entry name" value="Ricin (A subunit), domain 1"/>
    <property type="match status" value="1"/>
</dbReference>
<name>A0ABM8JJX6_9MOLU</name>
<dbReference type="Pfam" id="PF00161">
    <property type="entry name" value="RIP"/>
    <property type="match status" value="1"/>
</dbReference>
<keyword evidence="2" id="KW-1185">Reference proteome</keyword>
<dbReference type="InterPro" id="IPR036041">
    <property type="entry name" value="Ribosome-inact_prot_sf"/>
</dbReference>
<sequence>MLKVKKNENSNLGFDKLLIEELKIYQELIKNKGYDQFIKIIKNQKFDIFNEIKQKIVDPENKFLLKEIKEQVINKIDWNIEKKENQFNDLRLIIDLENFYVQGFINKDKTYFYYDENKNIDIIIPEIRKIGIKNCFPLNLKVTYDDNLNIKMSKEYLNKAIDNLKNIKLQEKNEFNTEIKKDLIALVFAISKAMRFKMNIEDFTDNENYSNEINDLKLIKNILSCVQEVINDDQKTIKWKECKEQLNNWSKVSKKCFDFRNQIYNQLLTIKKVNDFFIKKKMKF</sequence>
<evidence type="ECO:0000313" key="2">
    <source>
        <dbReference type="Proteomes" id="UP001473424"/>
    </source>
</evidence>
<dbReference type="InterPro" id="IPR016138">
    <property type="entry name" value="Ribosome_inactivat_prot_sub1"/>
</dbReference>
<dbReference type="RefSeq" id="WP_353306389.1">
    <property type="nucleotide sequence ID" value="NZ_AP028955.1"/>
</dbReference>
<dbReference type="SUPFAM" id="SSF56371">
    <property type="entry name" value="Ribosome inactivating proteins (RIP)"/>
    <property type="match status" value="1"/>
</dbReference>
<evidence type="ECO:0000313" key="1">
    <source>
        <dbReference type="EMBL" id="BET37532.1"/>
    </source>
</evidence>
<reference evidence="2" key="1">
    <citation type="journal article" date="2024" name="FEMS Microbiol. Lett.">
        <title>Genomic insights into Spiroplasma endosymbionts that induce male-killing and protective phenotypes in the pea aphid.</title>
        <authorList>
            <person name="Arai H."/>
            <person name="Legeai F."/>
            <person name="Kageyama D."/>
            <person name="Sugio A."/>
            <person name="Simon J.C."/>
        </authorList>
    </citation>
    <scope>NUCLEOTIDE SEQUENCE [LARGE SCALE GENOMIC DNA]</scope>
    <source>
        <strain evidence="2">sAp269</strain>
    </source>
</reference>
<accession>A0ABM8JJX6</accession>
<gene>
    <name evidence="1" type="ORF">SAP269_01210</name>
</gene>
<dbReference type="EMBL" id="AP028955">
    <property type="protein sequence ID" value="BET37532.1"/>
    <property type="molecule type" value="Genomic_DNA"/>
</dbReference>
<organism evidence="1 2">
    <name type="scientific">Spiroplasma ixodetis</name>
    <dbReference type="NCBI Taxonomy" id="2141"/>
    <lineage>
        <taxon>Bacteria</taxon>
        <taxon>Bacillati</taxon>
        <taxon>Mycoplasmatota</taxon>
        <taxon>Mollicutes</taxon>
        <taxon>Entomoplasmatales</taxon>
        <taxon>Spiroplasmataceae</taxon>
        <taxon>Spiroplasma</taxon>
    </lineage>
</organism>
<proteinExistence type="predicted"/>